<dbReference type="OrthoDB" id="7851226at2759"/>
<proteinExistence type="predicted"/>
<reference evidence="1 2" key="1">
    <citation type="journal article" date="2007" name="Nature">
        <title>Evolution of genes and genomes on the Drosophila phylogeny.</title>
        <authorList>
            <consortium name="Drosophila 12 Genomes Consortium"/>
            <person name="Clark A.G."/>
            <person name="Eisen M.B."/>
            <person name="Smith D.R."/>
            <person name="Bergman C.M."/>
            <person name="Oliver B."/>
            <person name="Markow T.A."/>
            <person name="Kaufman T.C."/>
            <person name="Kellis M."/>
            <person name="Gelbart W."/>
            <person name="Iyer V.N."/>
            <person name="Pollard D.A."/>
            <person name="Sackton T.B."/>
            <person name="Larracuente A.M."/>
            <person name="Singh N.D."/>
            <person name="Abad J.P."/>
            <person name="Abt D.N."/>
            <person name="Adryan B."/>
            <person name="Aguade M."/>
            <person name="Akashi H."/>
            <person name="Anderson W.W."/>
            <person name="Aquadro C.F."/>
            <person name="Ardell D.H."/>
            <person name="Arguello R."/>
            <person name="Artieri C.G."/>
            <person name="Barbash D.A."/>
            <person name="Barker D."/>
            <person name="Barsanti P."/>
            <person name="Batterham P."/>
            <person name="Batzoglou S."/>
            <person name="Begun D."/>
            <person name="Bhutkar A."/>
            <person name="Blanco E."/>
            <person name="Bosak S.A."/>
            <person name="Bradley R.K."/>
            <person name="Brand A.D."/>
            <person name="Brent M.R."/>
            <person name="Brooks A.N."/>
            <person name="Brown R.H."/>
            <person name="Butlin R.K."/>
            <person name="Caggese C."/>
            <person name="Calvi B.R."/>
            <person name="Bernardo de Carvalho A."/>
            <person name="Caspi A."/>
            <person name="Castrezana S."/>
            <person name="Celniker S.E."/>
            <person name="Chang J.L."/>
            <person name="Chapple C."/>
            <person name="Chatterji S."/>
            <person name="Chinwalla A."/>
            <person name="Civetta A."/>
            <person name="Clifton S.W."/>
            <person name="Comeron J.M."/>
            <person name="Costello J.C."/>
            <person name="Coyne J.A."/>
            <person name="Daub J."/>
            <person name="David R.G."/>
            <person name="Delcher A.L."/>
            <person name="Delehaunty K."/>
            <person name="Do C.B."/>
            <person name="Ebling H."/>
            <person name="Edwards K."/>
            <person name="Eickbush T."/>
            <person name="Evans J.D."/>
            <person name="Filipski A."/>
            <person name="Findeiss S."/>
            <person name="Freyhult E."/>
            <person name="Fulton L."/>
            <person name="Fulton R."/>
            <person name="Garcia A.C."/>
            <person name="Gardiner A."/>
            <person name="Garfield D.A."/>
            <person name="Garvin B.E."/>
            <person name="Gibson G."/>
            <person name="Gilbert D."/>
            <person name="Gnerre S."/>
            <person name="Godfrey J."/>
            <person name="Good R."/>
            <person name="Gotea V."/>
            <person name="Gravely B."/>
            <person name="Greenberg A.J."/>
            <person name="Griffiths-Jones S."/>
            <person name="Gross S."/>
            <person name="Guigo R."/>
            <person name="Gustafson E.A."/>
            <person name="Haerty W."/>
            <person name="Hahn M.W."/>
            <person name="Halligan D.L."/>
            <person name="Halpern A.L."/>
            <person name="Halter G.M."/>
            <person name="Han M.V."/>
            <person name="Heger A."/>
            <person name="Hillier L."/>
            <person name="Hinrichs A.S."/>
            <person name="Holmes I."/>
            <person name="Hoskins R.A."/>
            <person name="Hubisz M.J."/>
            <person name="Hultmark D."/>
            <person name="Huntley M.A."/>
            <person name="Jaffe D.B."/>
            <person name="Jagadeeshan S."/>
            <person name="Jeck W.R."/>
            <person name="Johnson J."/>
            <person name="Jones C.D."/>
            <person name="Jordan W.C."/>
            <person name="Karpen G.H."/>
            <person name="Kataoka E."/>
            <person name="Keightley P.D."/>
            <person name="Kheradpour P."/>
            <person name="Kirkness E.F."/>
            <person name="Koerich L.B."/>
            <person name="Kristiansen K."/>
            <person name="Kudrna D."/>
            <person name="Kulathinal R.J."/>
            <person name="Kumar S."/>
            <person name="Kwok R."/>
            <person name="Lander E."/>
            <person name="Langley C.H."/>
            <person name="Lapoint R."/>
            <person name="Lazzaro B.P."/>
            <person name="Lee S.J."/>
            <person name="Levesque L."/>
            <person name="Li R."/>
            <person name="Lin C.F."/>
            <person name="Lin M.F."/>
            <person name="Lindblad-Toh K."/>
            <person name="Llopart A."/>
            <person name="Long M."/>
            <person name="Low L."/>
            <person name="Lozovsky E."/>
            <person name="Lu J."/>
            <person name="Luo M."/>
            <person name="Machado C.A."/>
            <person name="Makalowski W."/>
            <person name="Marzo M."/>
            <person name="Matsuda M."/>
            <person name="Matzkin L."/>
            <person name="McAllister B."/>
            <person name="McBride C.S."/>
            <person name="McKernan B."/>
            <person name="McKernan K."/>
            <person name="Mendez-Lago M."/>
            <person name="Minx P."/>
            <person name="Mollenhauer M.U."/>
            <person name="Montooth K."/>
            <person name="Mount S.M."/>
            <person name="Mu X."/>
            <person name="Myers E."/>
            <person name="Negre B."/>
            <person name="Newfeld S."/>
            <person name="Nielsen R."/>
            <person name="Noor M.A."/>
            <person name="O'Grady P."/>
            <person name="Pachter L."/>
            <person name="Papaceit M."/>
            <person name="Parisi M.J."/>
            <person name="Parisi M."/>
            <person name="Parts L."/>
            <person name="Pedersen J.S."/>
            <person name="Pesole G."/>
            <person name="Phillippy A.M."/>
            <person name="Ponting C.P."/>
            <person name="Pop M."/>
            <person name="Porcelli D."/>
            <person name="Powell J.R."/>
            <person name="Prohaska S."/>
            <person name="Pruitt K."/>
            <person name="Puig M."/>
            <person name="Quesneville H."/>
            <person name="Ram K.R."/>
            <person name="Rand D."/>
            <person name="Rasmussen M.D."/>
            <person name="Reed L.K."/>
            <person name="Reenan R."/>
            <person name="Reily A."/>
            <person name="Remington K.A."/>
            <person name="Rieger T.T."/>
            <person name="Ritchie M.G."/>
            <person name="Robin C."/>
            <person name="Rogers Y.H."/>
            <person name="Rohde C."/>
            <person name="Rozas J."/>
            <person name="Rubenfield M.J."/>
            <person name="Ruiz A."/>
            <person name="Russo S."/>
            <person name="Salzberg S.L."/>
            <person name="Sanchez-Gracia A."/>
            <person name="Saranga D.J."/>
            <person name="Sato H."/>
            <person name="Schaeffer S.W."/>
            <person name="Schatz M.C."/>
            <person name="Schlenke T."/>
            <person name="Schwartz R."/>
            <person name="Segarra C."/>
            <person name="Singh R.S."/>
            <person name="Sirot L."/>
            <person name="Sirota M."/>
            <person name="Sisneros N.B."/>
            <person name="Smith C.D."/>
            <person name="Smith T.F."/>
            <person name="Spieth J."/>
            <person name="Stage D.E."/>
            <person name="Stark A."/>
            <person name="Stephan W."/>
            <person name="Strausberg R.L."/>
            <person name="Strempel S."/>
            <person name="Sturgill D."/>
            <person name="Sutton G."/>
            <person name="Sutton G.G."/>
            <person name="Tao W."/>
            <person name="Teichmann S."/>
            <person name="Tobari Y.N."/>
            <person name="Tomimura Y."/>
            <person name="Tsolas J.M."/>
            <person name="Valente V.L."/>
            <person name="Venter E."/>
            <person name="Venter J.C."/>
            <person name="Vicario S."/>
            <person name="Vieira F.G."/>
            <person name="Vilella A.J."/>
            <person name="Villasante A."/>
            <person name="Walenz B."/>
            <person name="Wang J."/>
            <person name="Wasserman M."/>
            <person name="Watts T."/>
            <person name="Wilson D."/>
            <person name="Wilson R.K."/>
            <person name="Wing R.A."/>
            <person name="Wolfner M.F."/>
            <person name="Wong A."/>
            <person name="Wong G.K."/>
            <person name="Wu C.I."/>
            <person name="Wu G."/>
            <person name="Yamamoto D."/>
            <person name="Yang H.P."/>
            <person name="Yang S.P."/>
            <person name="Yorke J.A."/>
            <person name="Yoshida K."/>
            <person name="Zdobnov E."/>
            <person name="Zhang P."/>
            <person name="Zhang Y."/>
            <person name="Zimin A.V."/>
            <person name="Baldwin J."/>
            <person name="Abdouelleil A."/>
            <person name="Abdulkadir J."/>
            <person name="Abebe A."/>
            <person name="Abera B."/>
            <person name="Abreu J."/>
            <person name="Acer S.C."/>
            <person name="Aftuck L."/>
            <person name="Alexander A."/>
            <person name="An P."/>
            <person name="Anderson E."/>
            <person name="Anderson S."/>
            <person name="Arachi H."/>
            <person name="Azer M."/>
            <person name="Bachantsang P."/>
            <person name="Barry A."/>
            <person name="Bayul T."/>
            <person name="Berlin A."/>
            <person name="Bessette D."/>
            <person name="Bloom T."/>
            <person name="Blye J."/>
            <person name="Boguslavskiy L."/>
            <person name="Bonnet C."/>
            <person name="Boukhgalter B."/>
            <person name="Bourzgui I."/>
            <person name="Brown A."/>
            <person name="Cahill P."/>
            <person name="Channer S."/>
            <person name="Cheshatsang Y."/>
            <person name="Chuda L."/>
            <person name="Citroen M."/>
            <person name="Collymore A."/>
            <person name="Cooke P."/>
            <person name="Costello M."/>
            <person name="D'Aco K."/>
            <person name="Daza R."/>
            <person name="De Haan G."/>
            <person name="DeGray S."/>
            <person name="DeMaso C."/>
            <person name="Dhargay N."/>
            <person name="Dooley K."/>
            <person name="Dooley E."/>
            <person name="Doricent M."/>
            <person name="Dorje P."/>
            <person name="Dorjee K."/>
            <person name="Dupes A."/>
            <person name="Elong R."/>
            <person name="Falk J."/>
            <person name="Farina A."/>
            <person name="Faro S."/>
            <person name="Ferguson D."/>
            <person name="Fisher S."/>
            <person name="Foley C.D."/>
            <person name="Franke A."/>
            <person name="Friedrich D."/>
            <person name="Gadbois L."/>
            <person name="Gearin G."/>
            <person name="Gearin C.R."/>
            <person name="Giannoukos G."/>
            <person name="Goode T."/>
            <person name="Graham J."/>
            <person name="Grandbois E."/>
            <person name="Grewal S."/>
            <person name="Gyaltsen K."/>
            <person name="Hafez N."/>
            <person name="Hagos B."/>
            <person name="Hall J."/>
            <person name="Henson C."/>
            <person name="Hollinger A."/>
            <person name="Honan T."/>
            <person name="Huard M.D."/>
            <person name="Hughes L."/>
            <person name="Hurhula B."/>
            <person name="Husby M.E."/>
            <person name="Kamat A."/>
            <person name="Kanga B."/>
            <person name="Kashin S."/>
            <person name="Khazanovich D."/>
            <person name="Kisner P."/>
            <person name="Lance K."/>
            <person name="Lara M."/>
            <person name="Lee W."/>
            <person name="Lennon N."/>
            <person name="Letendre F."/>
            <person name="LeVine R."/>
            <person name="Lipovsky A."/>
            <person name="Liu X."/>
            <person name="Liu J."/>
            <person name="Liu S."/>
            <person name="Lokyitsang T."/>
            <person name="Lokyitsang Y."/>
            <person name="Lubonja R."/>
            <person name="Lui A."/>
            <person name="MacDonald P."/>
            <person name="Magnisalis V."/>
            <person name="Maru K."/>
            <person name="Matthews C."/>
            <person name="McCusker W."/>
            <person name="McDonough S."/>
            <person name="Mehta T."/>
            <person name="Meldrim J."/>
            <person name="Meneus L."/>
            <person name="Mihai O."/>
            <person name="Mihalev A."/>
            <person name="Mihova T."/>
            <person name="Mittelman R."/>
            <person name="Mlenga V."/>
            <person name="Montmayeur A."/>
            <person name="Mulrain L."/>
            <person name="Navidi A."/>
            <person name="Naylor J."/>
            <person name="Negash T."/>
            <person name="Nguyen T."/>
            <person name="Nguyen N."/>
            <person name="Nicol R."/>
            <person name="Norbu C."/>
            <person name="Norbu N."/>
            <person name="Novod N."/>
            <person name="O'Neill B."/>
            <person name="Osman S."/>
            <person name="Markiewicz E."/>
            <person name="Oyono O.L."/>
            <person name="Patti C."/>
            <person name="Phunkhang P."/>
            <person name="Pierre F."/>
            <person name="Priest M."/>
            <person name="Raghuraman S."/>
            <person name="Rege F."/>
            <person name="Reyes R."/>
            <person name="Rise C."/>
            <person name="Rogov P."/>
            <person name="Ross K."/>
            <person name="Ryan E."/>
            <person name="Settipalli S."/>
            <person name="Shea T."/>
            <person name="Sherpa N."/>
            <person name="Shi L."/>
            <person name="Shih D."/>
            <person name="Sparrow T."/>
            <person name="Spaulding J."/>
            <person name="Stalker J."/>
            <person name="Stange-Thomann N."/>
            <person name="Stavropoulos S."/>
            <person name="Stone C."/>
            <person name="Strader C."/>
            <person name="Tesfaye S."/>
            <person name="Thomson T."/>
            <person name="Thoulutsang Y."/>
            <person name="Thoulutsang D."/>
            <person name="Topham K."/>
            <person name="Topping I."/>
            <person name="Tsamla T."/>
            <person name="Vassiliev H."/>
            <person name="Vo A."/>
            <person name="Wangchuk T."/>
            <person name="Wangdi T."/>
            <person name="Weiand M."/>
            <person name="Wilkinson J."/>
            <person name="Wilson A."/>
            <person name="Yadav S."/>
            <person name="Young G."/>
            <person name="Yu Q."/>
            <person name="Zembek L."/>
            <person name="Zhong D."/>
            <person name="Zimmer A."/>
            <person name="Zwirko Z."/>
            <person name="Jaffe D.B."/>
            <person name="Alvarez P."/>
            <person name="Brockman W."/>
            <person name="Butler J."/>
            <person name="Chin C."/>
            <person name="Gnerre S."/>
            <person name="Grabherr M."/>
            <person name="Kleber M."/>
            <person name="Mauceli E."/>
            <person name="MacCallum I."/>
        </authorList>
    </citation>
    <scope>NUCLEOTIDE SEQUENCE [LARGE SCALE GENOMIC DNA]</scope>
    <source>
        <strain evidence="2">Tucson 14030-0811.24</strain>
    </source>
</reference>
<evidence type="ECO:0000313" key="1">
    <source>
        <dbReference type="EMBL" id="KRF98698.1"/>
    </source>
</evidence>
<evidence type="ECO:0000313" key="2">
    <source>
        <dbReference type="Proteomes" id="UP000007798"/>
    </source>
</evidence>
<accession>A0A0Q9WR79</accession>
<protein>
    <submittedName>
        <fullName evidence="1">Uncharacterized protein</fullName>
    </submittedName>
</protein>
<name>A0A0Q9WR79_DROWI</name>
<keyword evidence="2" id="KW-1185">Reference proteome</keyword>
<sequence length="141" mass="16094">MNIVLFELIFISYFLYQLHVLSWQRSLLIFLQSYAERISLKGVPTSKRASKLVASFNLYNQIVQLHGKVSKVWLKSSAALYSYICAHRIEVPDIEDECDNGIGIGNGNENENGQNNLAVENWLAEGFRRNHPETMLFDISA</sequence>
<dbReference type="Proteomes" id="UP000007798">
    <property type="component" value="Unassembled WGS sequence"/>
</dbReference>
<organism evidence="1 2">
    <name type="scientific">Drosophila willistoni</name>
    <name type="common">Fruit fly</name>
    <dbReference type="NCBI Taxonomy" id="7260"/>
    <lineage>
        <taxon>Eukaryota</taxon>
        <taxon>Metazoa</taxon>
        <taxon>Ecdysozoa</taxon>
        <taxon>Arthropoda</taxon>
        <taxon>Hexapoda</taxon>
        <taxon>Insecta</taxon>
        <taxon>Pterygota</taxon>
        <taxon>Neoptera</taxon>
        <taxon>Endopterygota</taxon>
        <taxon>Diptera</taxon>
        <taxon>Brachycera</taxon>
        <taxon>Muscomorpha</taxon>
        <taxon>Ephydroidea</taxon>
        <taxon>Drosophilidae</taxon>
        <taxon>Drosophila</taxon>
        <taxon>Sophophora</taxon>
    </lineage>
</organism>
<gene>
    <name evidence="1" type="primary">Dwil\GK27446</name>
    <name evidence="1" type="ORF">Dwil_GK27446</name>
</gene>
<dbReference type="AlphaFoldDB" id="A0A0Q9WR79"/>
<dbReference type="InParanoid" id="A0A0Q9WR79"/>
<dbReference type="EMBL" id="CH963920">
    <property type="protein sequence ID" value="KRF98698.1"/>
    <property type="molecule type" value="Genomic_DNA"/>
</dbReference>